<dbReference type="AlphaFoldDB" id="X1N1E8"/>
<feature type="non-terminal residue" evidence="1">
    <location>
        <position position="1"/>
    </location>
</feature>
<comment type="caution">
    <text evidence="1">The sequence shown here is derived from an EMBL/GenBank/DDBJ whole genome shotgun (WGS) entry which is preliminary data.</text>
</comment>
<dbReference type="EMBL" id="BARV01006403">
    <property type="protein sequence ID" value="GAI12424.1"/>
    <property type="molecule type" value="Genomic_DNA"/>
</dbReference>
<gene>
    <name evidence="1" type="ORF">S06H3_13125</name>
</gene>
<reference evidence="1" key="1">
    <citation type="journal article" date="2014" name="Front. Microbiol.">
        <title>High frequency of phylogenetically diverse reductive dehalogenase-homologous genes in deep subseafloor sedimentary metagenomes.</title>
        <authorList>
            <person name="Kawai M."/>
            <person name="Futagami T."/>
            <person name="Toyoda A."/>
            <person name="Takaki Y."/>
            <person name="Nishi S."/>
            <person name="Hori S."/>
            <person name="Arai W."/>
            <person name="Tsubouchi T."/>
            <person name="Morono Y."/>
            <person name="Uchiyama I."/>
            <person name="Ito T."/>
            <person name="Fujiyama A."/>
            <person name="Inagaki F."/>
            <person name="Takami H."/>
        </authorList>
    </citation>
    <scope>NUCLEOTIDE SEQUENCE</scope>
    <source>
        <strain evidence="1">Expedition CK06-06</strain>
    </source>
</reference>
<proteinExistence type="predicted"/>
<protein>
    <submittedName>
        <fullName evidence="1">Uncharacterized protein</fullName>
    </submittedName>
</protein>
<sequence length="253" mass="29461">DRSKEKKIHERKHFDLFRKVCDCIPDGVIEESDPLDFLIHSDKYILGIEHTEYFEKDKSGFAFSKKDESLQDRVKNNLGPHCNQIGLPPTILSILWKPNKPLINSRVKPLIHDIARLVSINMPEEGKIVSLSSRDFKRNEFPSELIGLSIYRSTKIDSTSVAASRTTWENTIEVDELKNIIVEKEKKLPLYRDKCDEVWLLIVAEGLGPSSIIKLESRIYNYSFNSQFDRIFLFDLYNYNKVTELKINNKRKI</sequence>
<evidence type="ECO:0000313" key="1">
    <source>
        <dbReference type="EMBL" id="GAI12424.1"/>
    </source>
</evidence>
<name>X1N1E8_9ZZZZ</name>
<accession>X1N1E8</accession>
<organism evidence="1">
    <name type="scientific">marine sediment metagenome</name>
    <dbReference type="NCBI Taxonomy" id="412755"/>
    <lineage>
        <taxon>unclassified sequences</taxon>
        <taxon>metagenomes</taxon>
        <taxon>ecological metagenomes</taxon>
    </lineage>
</organism>